<dbReference type="AlphaFoldDB" id="A0A7J7HGT5"/>
<name>A0A7J7HGT5_CAMSI</name>
<dbReference type="Proteomes" id="UP000593564">
    <property type="component" value="Unassembled WGS sequence"/>
</dbReference>
<sequence>MHHCGLEYIPTRYIPSRANHVQSPRQRKHKHGVNNLIRNSTRKKKKNRMSCCNVTHPIRSSKSKSFTQLVSSKKGSSVGKIGLLGLFWADFEPKIEWAPNVFWGGSEEVNCSLPRGKSHGEDGSSKPFMSEWEHDVVFGFVE</sequence>
<gene>
    <name evidence="1" type="ORF">HYC85_010064</name>
</gene>
<evidence type="ECO:0000313" key="1">
    <source>
        <dbReference type="EMBL" id="KAF5952120.1"/>
    </source>
</evidence>
<reference evidence="1 2" key="2">
    <citation type="submission" date="2020-07" db="EMBL/GenBank/DDBJ databases">
        <title>Genome assembly of wild tea tree DASZ reveals pedigree and selection history of tea varieties.</title>
        <authorList>
            <person name="Zhang W."/>
        </authorList>
    </citation>
    <scope>NUCLEOTIDE SEQUENCE [LARGE SCALE GENOMIC DNA]</scope>
    <source>
        <strain evidence="2">cv. G240</strain>
        <tissue evidence="1">Leaf</tissue>
    </source>
</reference>
<keyword evidence="2" id="KW-1185">Reference proteome</keyword>
<protein>
    <submittedName>
        <fullName evidence="1">Uncharacterized protein</fullName>
    </submittedName>
</protein>
<organism evidence="1 2">
    <name type="scientific">Camellia sinensis</name>
    <name type="common">Tea plant</name>
    <name type="synonym">Thea sinensis</name>
    <dbReference type="NCBI Taxonomy" id="4442"/>
    <lineage>
        <taxon>Eukaryota</taxon>
        <taxon>Viridiplantae</taxon>
        <taxon>Streptophyta</taxon>
        <taxon>Embryophyta</taxon>
        <taxon>Tracheophyta</taxon>
        <taxon>Spermatophyta</taxon>
        <taxon>Magnoliopsida</taxon>
        <taxon>eudicotyledons</taxon>
        <taxon>Gunneridae</taxon>
        <taxon>Pentapetalae</taxon>
        <taxon>asterids</taxon>
        <taxon>Ericales</taxon>
        <taxon>Theaceae</taxon>
        <taxon>Camellia</taxon>
    </lineage>
</organism>
<accession>A0A7J7HGT5</accession>
<reference evidence="2" key="1">
    <citation type="journal article" date="2020" name="Nat. Commun.">
        <title>Genome assembly of wild tea tree DASZ reveals pedigree and selection history of tea varieties.</title>
        <authorList>
            <person name="Zhang W."/>
            <person name="Zhang Y."/>
            <person name="Qiu H."/>
            <person name="Guo Y."/>
            <person name="Wan H."/>
            <person name="Zhang X."/>
            <person name="Scossa F."/>
            <person name="Alseekh S."/>
            <person name="Zhang Q."/>
            <person name="Wang P."/>
            <person name="Xu L."/>
            <person name="Schmidt M.H."/>
            <person name="Jia X."/>
            <person name="Li D."/>
            <person name="Zhu A."/>
            <person name="Guo F."/>
            <person name="Chen W."/>
            <person name="Ni D."/>
            <person name="Usadel B."/>
            <person name="Fernie A.R."/>
            <person name="Wen W."/>
        </authorList>
    </citation>
    <scope>NUCLEOTIDE SEQUENCE [LARGE SCALE GENOMIC DNA]</scope>
    <source>
        <strain evidence="2">cv. G240</strain>
    </source>
</reference>
<proteinExistence type="predicted"/>
<comment type="caution">
    <text evidence="1">The sequence shown here is derived from an EMBL/GenBank/DDBJ whole genome shotgun (WGS) entry which is preliminary data.</text>
</comment>
<evidence type="ECO:0000313" key="2">
    <source>
        <dbReference type="Proteomes" id="UP000593564"/>
    </source>
</evidence>
<dbReference type="EMBL" id="JACBKZ010000004">
    <property type="protein sequence ID" value="KAF5952120.1"/>
    <property type="molecule type" value="Genomic_DNA"/>
</dbReference>